<dbReference type="GeneID" id="33332883"/>
<dbReference type="OrthoDB" id="95481at2157"/>
<evidence type="ECO:0000313" key="2">
    <source>
        <dbReference type="EMBL" id="ASJ11484.1"/>
    </source>
</evidence>
<organism evidence="3 4">
    <name type="scientific">Thermococcus thioreducens</name>
    <dbReference type="NCBI Taxonomy" id="277988"/>
    <lineage>
        <taxon>Archaea</taxon>
        <taxon>Methanobacteriati</taxon>
        <taxon>Methanobacteriota</taxon>
        <taxon>Thermococci</taxon>
        <taxon>Thermococcales</taxon>
        <taxon>Thermococcaceae</taxon>
        <taxon>Thermococcus</taxon>
    </lineage>
</organism>
<reference evidence="2 5" key="1">
    <citation type="submission" date="2016-04" db="EMBL/GenBank/DDBJ databases">
        <title>Complete genome sequence of Thermococcus thioreducens type strain OGL-20P.</title>
        <authorList>
            <person name="Oger P.M."/>
        </authorList>
    </citation>
    <scope>NUCLEOTIDE SEQUENCE [LARGE SCALE GENOMIC DNA]</scope>
    <source>
        <strain evidence="2 5">OGL-20P</strain>
    </source>
</reference>
<dbReference type="EMBL" id="CP015105">
    <property type="protein sequence ID" value="ASJ11484.1"/>
    <property type="molecule type" value="Genomic_DNA"/>
</dbReference>
<evidence type="ECO:0000313" key="4">
    <source>
        <dbReference type="Proteomes" id="UP000182125"/>
    </source>
</evidence>
<keyword evidence="1" id="KW-0812">Transmembrane</keyword>
<accession>A0A1I0NW43</accession>
<dbReference type="RefSeq" id="WP_055429971.1">
    <property type="nucleotide sequence ID" value="NZ_CP015105.1"/>
</dbReference>
<gene>
    <name evidence="2" type="ORF">A3L14_00650</name>
    <name evidence="3" type="ORF">SAMN05216170_1304</name>
</gene>
<protein>
    <submittedName>
        <fullName evidence="3">Uncharacterized protein</fullName>
    </submittedName>
</protein>
<evidence type="ECO:0000256" key="1">
    <source>
        <dbReference type="SAM" id="Phobius"/>
    </source>
</evidence>
<proteinExistence type="predicted"/>
<feature type="transmembrane region" description="Helical" evidence="1">
    <location>
        <begin position="12"/>
        <end position="34"/>
    </location>
</feature>
<sequence length="189" mass="21290">MVKKPRVSYETSFRAKVLILALIFGIAIFMIVYYPLLSHQTNPWGVAAPKGQIVLAQNFTLGSVNYTDAVPATSGNNILVLKGNDNLGDTLTLEVQTPGWCIDLWVWGGSSKGWQQKYDCAREVQLSQYAFRRVPTHEAKEILYWYLETGYVIVFHKENPVQNYELVNFTVTYGGQTDWGAFKVSLGKS</sequence>
<evidence type="ECO:0000313" key="5">
    <source>
        <dbReference type="Proteomes" id="UP000250136"/>
    </source>
</evidence>
<keyword evidence="5" id="KW-1185">Reference proteome</keyword>
<reference evidence="3 4" key="2">
    <citation type="submission" date="2016-10" db="EMBL/GenBank/DDBJ databases">
        <authorList>
            <person name="de Groot N.N."/>
        </authorList>
    </citation>
    <scope>NUCLEOTIDE SEQUENCE [LARGE SCALE GENOMIC DNA]</scope>
    <source>
        <strain evidence="3 4">OGL-20</strain>
    </source>
</reference>
<keyword evidence="1" id="KW-0472">Membrane</keyword>
<evidence type="ECO:0000313" key="3">
    <source>
        <dbReference type="EMBL" id="SEW05848.1"/>
    </source>
</evidence>
<dbReference type="KEGG" id="ttd:A3L14_00650"/>
<dbReference type="Proteomes" id="UP000182125">
    <property type="component" value="Unassembled WGS sequence"/>
</dbReference>
<keyword evidence="1" id="KW-1133">Transmembrane helix</keyword>
<dbReference type="Proteomes" id="UP000250136">
    <property type="component" value="Chromosome"/>
</dbReference>
<dbReference type="EMBL" id="FOIW01000002">
    <property type="protein sequence ID" value="SEW05848.1"/>
    <property type="molecule type" value="Genomic_DNA"/>
</dbReference>
<name>A0A1I0NW43_9EURY</name>
<dbReference type="AlphaFoldDB" id="A0A1I0NW43"/>